<dbReference type="Proteomes" id="UP000822476">
    <property type="component" value="Unassembled WGS sequence"/>
</dbReference>
<proteinExistence type="predicted"/>
<evidence type="ECO:0000256" key="1">
    <source>
        <dbReference type="SAM" id="Phobius"/>
    </source>
</evidence>
<dbReference type="EMBL" id="JTDE01004170">
    <property type="protein sequence ID" value="KAF7255232.1"/>
    <property type="molecule type" value="Genomic_DNA"/>
</dbReference>
<keyword evidence="1" id="KW-0472">Membrane</keyword>
<comment type="caution">
    <text evidence="2">The sequence shown here is derived from an EMBL/GenBank/DDBJ whole genome shotgun (WGS) entry which is preliminary data.</text>
</comment>
<sequence length="89" mass="9649">MPSGCWTSEVNKGISHSIQVWLFLFGLSSGIKCVLNLFCKSSDRTMLLISAEVHGKSGCCIIVNDREAHGLVPAGLGQRLLCRNTLRSS</sequence>
<feature type="transmembrane region" description="Helical" evidence="1">
    <location>
        <begin position="20"/>
        <end position="39"/>
    </location>
</feature>
<evidence type="ECO:0000313" key="3">
    <source>
        <dbReference type="Proteomes" id="UP000822476"/>
    </source>
</evidence>
<gene>
    <name evidence="2" type="ORF">EG68_08384</name>
</gene>
<name>A0A8S9YKJ7_9TREM</name>
<reference evidence="2" key="1">
    <citation type="submission" date="2019-07" db="EMBL/GenBank/DDBJ databases">
        <title>Annotation for the trematode Paragonimus miyazaki's.</title>
        <authorList>
            <person name="Choi Y.-J."/>
        </authorList>
    </citation>
    <scope>NUCLEOTIDE SEQUENCE</scope>
    <source>
        <strain evidence="2">Japan</strain>
    </source>
</reference>
<keyword evidence="1" id="KW-0812">Transmembrane</keyword>
<evidence type="ECO:0000313" key="2">
    <source>
        <dbReference type="EMBL" id="KAF7255232.1"/>
    </source>
</evidence>
<keyword evidence="3" id="KW-1185">Reference proteome</keyword>
<accession>A0A8S9YKJ7</accession>
<keyword evidence="1" id="KW-1133">Transmembrane helix</keyword>
<organism evidence="2 3">
    <name type="scientific">Paragonimus skrjabini miyazakii</name>
    <dbReference type="NCBI Taxonomy" id="59628"/>
    <lineage>
        <taxon>Eukaryota</taxon>
        <taxon>Metazoa</taxon>
        <taxon>Spiralia</taxon>
        <taxon>Lophotrochozoa</taxon>
        <taxon>Platyhelminthes</taxon>
        <taxon>Trematoda</taxon>
        <taxon>Digenea</taxon>
        <taxon>Plagiorchiida</taxon>
        <taxon>Troglotremata</taxon>
        <taxon>Troglotrematidae</taxon>
        <taxon>Paragonimus</taxon>
    </lineage>
</organism>
<dbReference type="AlphaFoldDB" id="A0A8S9YKJ7"/>
<protein>
    <submittedName>
        <fullName evidence="2">Uncharacterized protein</fullName>
    </submittedName>
</protein>